<dbReference type="AlphaFoldDB" id="A0A8R1TUR7"/>
<reference evidence="2" key="1">
    <citation type="submission" date="2013-10" db="EMBL/GenBank/DDBJ databases">
        <title>Genome sequencing of Onchocerca volvulus.</title>
        <authorList>
            <person name="Cotton J."/>
            <person name="Tsai J."/>
            <person name="Stanley E."/>
            <person name="Tracey A."/>
            <person name="Holroyd N."/>
            <person name="Lustigman S."/>
            <person name="Berriman M."/>
        </authorList>
    </citation>
    <scope>NUCLEOTIDE SEQUENCE</scope>
</reference>
<reference evidence="1" key="2">
    <citation type="submission" date="2022-06" db="UniProtKB">
        <authorList>
            <consortium name="EnsemblMetazoa"/>
        </authorList>
    </citation>
    <scope>IDENTIFICATION</scope>
</reference>
<proteinExistence type="predicted"/>
<sequence>MADGESGKCDEDGHKVQHWMRTDQSKIYSTIDETVKSTSSDHQQRGKDPLEGTIRNRCRFSISDILSDKHPTSHIKTMGSLVTKTCITTSTTETGNVSVLLPTAVSISDEVPSYITSQLPRYLHAGDFKLCLCILQQSTQNPWFQPWLSTVRPSISQEQNLAHSADKKQAERVHEMSKLL</sequence>
<dbReference type="EnsemblMetazoa" id="OVOC4877.1">
    <property type="protein sequence ID" value="OVOC4877.1"/>
    <property type="gene ID" value="WBGene00241686"/>
</dbReference>
<organism evidence="1 2">
    <name type="scientific">Onchocerca volvulus</name>
    <dbReference type="NCBI Taxonomy" id="6282"/>
    <lineage>
        <taxon>Eukaryota</taxon>
        <taxon>Metazoa</taxon>
        <taxon>Ecdysozoa</taxon>
        <taxon>Nematoda</taxon>
        <taxon>Chromadorea</taxon>
        <taxon>Rhabditida</taxon>
        <taxon>Spirurina</taxon>
        <taxon>Spiruromorpha</taxon>
        <taxon>Filarioidea</taxon>
        <taxon>Onchocercidae</taxon>
        <taxon>Onchocerca</taxon>
    </lineage>
</organism>
<dbReference type="Proteomes" id="UP000024404">
    <property type="component" value="Unassembled WGS sequence"/>
</dbReference>
<evidence type="ECO:0000313" key="2">
    <source>
        <dbReference type="Proteomes" id="UP000024404"/>
    </source>
</evidence>
<dbReference type="EMBL" id="CMVM020000146">
    <property type="status" value="NOT_ANNOTATED_CDS"/>
    <property type="molecule type" value="Genomic_DNA"/>
</dbReference>
<protein>
    <submittedName>
        <fullName evidence="1">Uncharacterized protein</fullName>
    </submittedName>
</protein>
<evidence type="ECO:0000313" key="1">
    <source>
        <dbReference type="EnsemblMetazoa" id="OVOC4877.1"/>
    </source>
</evidence>
<accession>A0A8R1TUR7</accession>
<dbReference type="OMA" id="PRYLHAG"/>
<keyword evidence="2" id="KW-1185">Reference proteome</keyword>
<name>A0A8R1TUR7_ONCVO</name>